<dbReference type="InterPro" id="IPR011701">
    <property type="entry name" value="MFS"/>
</dbReference>
<dbReference type="PANTHER" id="PTHR23539:SF1">
    <property type="entry name" value="MAJOR FACILITATOR SUPERFAMILY (MFS) PROFILE DOMAIN-CONTAINING PROTEIN"/>
    <property type="match status" value="1"/>
</dbReference>
<proteinExistence type="predicted"/>
<feature type="transmembrane region" description="Helical" evidence="5">
    <location>
        <begin position="90"/>
        <end position="110"/>
    </location>
</feature>
<feature type="transmembrane region" description="Helical" evidence="5">
    <location>
        <begin position="299"/>
        <end position="317"/>
    </location>
</feature>
<dbReference type="SUPFAM" id="SSF103473">
    <property type="entry name" value="MFS general substrate transporter"/>
    <property type="match status" value="1"/>
</dbReference>
<organism evidence="7 8">
    <name type="scientific">Asaia siamensis</name>
    <dbReference type="NCBI Taxonomy" id="110479"/>
    <lineage>
        <taxon>Bacteria</taxon>
        <taxon>Pseudomonadati</taxon>
        <taxon>Pseudomonadota</taxon>
        <taxon>Alphaproteobacteria</taxon>
        <taxon>Acetobacterales</taxon>
        <taxon>Acetobacteraceae</taxon>
        <taxon>Asaia</taxon>
    </lineage>
</organism>
<evidence type="ECO:0000313" key="8">
    <source>
        <dbReference type="Proteomes" id="UP000637769"/>
    </source>
</evidence>
<feature type="transmembrane region" description="Helical" evidence="5">
    <location>
        <begin position="116"/>
        <end position="143"/>
    </location>
</feature>
<keyword evidence="1 5" id="KW-0812">Transmembrane</keyword>
<feature type="domain" description="Major facilitator superfamily (MFS) profile" evidence="6">
    <location>
        <begin position="230"/>
        <end position="425"/>
    </location>
</feature>
<keyword evidence="8" id="KW-1185">Reference proteome</keyword>
<reference evidence="8" key="1">
    <citation type="journal article" date="2019" name="Int. J. Syst. Evol. Microbiol.">
        <title>The Global Catalogue of Microorganisms (GCM) 10K type strain sequencing project: providing services to taxonomists for standard genome sequencing and annotation.</title>
        <authorList>
            <consortium name="The Broad Institute Genomics Platform"/>
            <consortium name="The Broad Institute Genome Sequencing Center for Infectious Disease"/>
            <person name="Wu L."/>
            <person name="Ma J."/>
        </authorList>
    </citation>
    <scope>NUCLEOTIDE SEQUENCE [LARGE SCALE GENOMIC DNA]</scope>
    <source>
        <strain evidence="8">CCM 7132</strain>
    </source>
</reference>
<feature type="transmembrane region" description="Helical" evidence="5">
    <location>
        <begin position="357"/>
        <end position="380"/>
    </location>
</feature>
<evidence type="ECO:0000313" key="7">
    <source>
        <dbReference type="EMBL" id="GGC29118.1"/>
    </source>
</evidence>
<dbReference type="InterPro" id="IPR036259">
    <property type="entry name" value="MFS_trans_sf"/>
</dbReference>
<evidence type="ECO:0000259" key="6">
    <source>
        <dbReference type="PROSITE" id="PS50850"/>
    </source>
</evidence>
<keyword evidence="3 5" id="KW-0472">Membrane</keyword>
<name>A0ABQ1LTD5_9PROT</name>
<feature type="transmembrane region" description="Helical" evidence="5">
    <location>
        <begin position="231"/>
        <end position="253"/>
    </location>
</feature>
<keyword evidence="2 5" id="KW-1133">Transmembrane helix</keyword>
<comment type="caution">
    <text evidence="7">The sequence shown here is derived from an EMBL/GenBank/DDBJ whole genome shotgun (WGS) entry which is preliminary data.</text>
</comment>
<feature type="transmembrane region" description="Helical" evidence="5">
    <location>
        <begin position="386"/>
        <end position="407"/>
    </location>
</feature>
<dbReference type="Proteomes" id="UP000637769">
    <property type="component" value="Unassembled WGS sequence"/>
</dbReference>
<accession>A0ABQ1LTD5</accession>
<gene>
    <name evidence="7" type="ORF">GCM10007207_13220</name>
</gene>
<feature type="region of interest" description="Disordered" evidence="4">
    <location>
        <begin position="1"/>
        <end position="22"/>
    </location>
</feature>
<protein>
    <submittedName>
        <fullName evidence="7">MFS transporter</fullName>
    </submittedName>
</protein>
<feature type="transmembrane region" description="Helical" evidence="5">
    <location>
        <begin position="265"/>
        <end position="287"/>
    </location>
</feature>
<dbReference type="PANTHER" id="PTHR23539">
    <property type="entry name" value="MFS TRANSPORTER"/>
    <property type="match status" value="1"/>
</dbReference>
<feature type="transmembrane region" description="Helical" evidence="5">
    <location>
        <begin position="181"/>
        <end position="198"/>
    </location>
</feature>
<evidence type="ECO:0000256" key="3">
    <source>
        <dbReference type="ARBA" id="ARBA00023136"/>
    </source>
</evidence>
<feature type="transmembrane region" description="Helical" evidence="5">
    <location>
        <begin position="323"/>
        <end position="345"/>
    </location>
</feature>
<sequence length="425" mass="44378">MTIMQEENRKKPEGAGKTPSASSITGLDLTNFFLADVQGGVGPYLTVYLSSARHWQAGPIGIAMAMAGFAAAVCQIPAGLLVDSSIHKRALVAVSALVTALACLLIISMSGMAPVLAAQILMGAAAAVIPPALAAISLGLVGRRRLPGRISRNQGINHCGSFVSAILAGVCGQYLGLNWIFYLVCGSAIASACGLLLIRPTEIDQKIARGSEDDNNEPPIAIGRLLSQRPVWVFLCAIVLFHLGNAAMLPFAAQVMAKSHPGAEAVTLSACVIVAQFVMMLVAWGVGRAMAHGIGRKPIFLLAFAILPIRGLLFSWFDAPYAIVAIQILDGIAAGIFGVIAVIIASDLTDGTGRFNFLQGMVALAVGIGGGLSNLIGGYIVQYEGYRVGFLSLTAIAILAFVFFLCLMPETRESDESPSKLPQAA</sequence>
<dbReference type="PROSITE" id="PS50850">
    <property type="entry name" value="MFS"/>
    <property type="match status" value="1"/>
</dbReference>
<dbReference type="Gene3D" id="1.20.1250.20">
    <property type="entry name" value="MFS general substrate transporter like domains"/>
    <property type="match status" value="1"/>
</dbReference>
<dbReference type="Pfam" id="PF07690">
    <property type="entry name" value="MFS_1"/>
    <property type="match status" value="1"/>
</dbReference>
<dbReference type="CDD" id="cd06174">
    <property type="entry name" value="MFS"/>
    <property type="match status" value="1"/>
</dbReference>
<feature type="transmembrane region" description="Helical" evidence="5">
    <location>
        <begin position="155"/>
        <end position="175"/>
    </location>
</feature>
<feature type="transmembrane region" description="Helical" evidence="5">
    <location>
        <begin position="57"/>
        <end position="78"/>
    </location>
</feature>
<dbReference type="Gene3D" id="1.20.1720.10">
    <property type="entry name" value="Multidrug resistance protein D"/>
    <property type="match status" value="1"/>
</dbReference>
<evidence type="ECO:0000256" key="1">
    <source>
        <dbReference type="ARBA" id="ARBA00022692"/>
    </source>
</evidence>
<dbReference type="EMBL" id="BMCH01000003">
    <property type="protein sequence ID" value="GGC29118.1"/>
    <property type="molecule type" value="Genomic_DNA"/>
</dbReference>
<dbReference type="InterPro" id="IPR020846">
    <property type="entry name" value="MFS_dom"/>
</dbReference>
<evidence type="ECO:0000256" key="5">
    <source>
        <dbReference type="SAM" id="Phobius"/>
    </source>
</evidence>
<evidence type="ECO:0000256" key="4">
    <source>
        <dbReference type="SAM" id="MobiDB-lite"/>
    </source>
</evidence>
<evidence type="ECO:0000256" key="2">
    <source>
        <dbReference type="ARBA" id="ARBA00022989"/>
    </source>
</evidence>
<feature type="compositionally biased region" description="Basic and acidic residues" evidence="4">
    <location>
        <begin position="1"/>
        <end position="14"/>
    </location>
</feature>